<dbReference type="GO" id="GO:0006281">
    <property type="term" value="P:DNA repair"/>
    <property type="evidence" value="ECO:0007669"/>
    <property type="project" value="TreeGrafter"/>
</dbReference>
<dbReference type="EC" id="3.1.3.18" evidence="5 10"/>
<dbReference type="InterPro" id="IPR023198">
    <property type="entry name" value="PGP-like_dom2"/>
</dbReference>
<dbReference type="CDD" id="cd16417">
    <property type="entry name" value="HAD_PGPase"/>
    <property type="match status" value="1"/>
</dbReference>
<comment type="cofactor">
    <cofactor evidence="2 10">
        <name>Mg(2+)</name>
        <dbReference type="ChEBI" id="CHEBI:18420"/>
    </cofactor>
</comment>
<protein>
    <recommendedName>
        <fullName evidence="5 10">Phosphoglycolate phosphatase</fullName>
        <shortName evidence="10">PGP</shortName>
        <shortName evidence="10">PGPase</shortName>
        <ecNumber evidence="5 10">3.1.3.18</ecNumber>
    </recommendedName>
</protein>
<name>A0A317MZ75_9GAMM</name>
<dbReference type="NCBIfam" id="TIGR01509">
    <property type="entry name" value="HAD-SF-IA-v3"/>
    <property type="match status" value="1"/>
</dbReference>
<evidence type="ECO:0000313" key="11">
    <source>
        <dbReference type="EMBL" id="PWV64642.1"/>
    </source>
</evidence>
<feature type="binding site" evidence="10">
    <location>
        <position position="174"/>
    </location>
    <ligand>
        <name>Mg(2+)</name>
        <dbReference type="ChEBI" id="CHEBI:18420"/>
    </ligand>
</feature>
<feature type="binding site" evidence="10">
    <location>
        <position position="11"/>
    </location>
    <ligand>
        <name>Mg(2+)</name>
        <dbReference type="ChEBI" id="CHEBI:18420"/>
    </ligand>
</feature>
<keyword evidence="12" id="KW-1185">Reference proteome</keyword>
<dbReference type="InterPro" id="IPR037512">
    <property type="entry name" value="PGPase_prok"/>
</dbReference>
<comment type="pathway">
    <text evidence="3 10">Organic acid metabolism; glycolate biosynthesis; glycolate from 2-phosphoglycolate: step 1/1.</text>
</comment>
<dbReference type="NCBIfam" id="NF009695">
    <property type="entry name" value="PRK13222.1-2"/>
    <property type="match status" value="1"/>
</dbReference>
<dbReference type="PANTHER" id="PTHR43434:SF1">
    <property type="entry name" value="PHOSPHOGLYCOLATE PHOSPHATASE"/>
    <property type="match status" value="1"/>
</dbReference>
<dbReference type="InterPro" id="IPR006439">
    <property type="entry name" value="HAD-SF_hydro_IA"/>
</dbReference>
<dbReference type="SFLD" id="SFLDG01135">
    <property type="entry name" value="C1.5.6:_HAD__Beta-PGM__Phospha"/>
    <property type="match status" value="1"/>
</dbReference>
<evidence type="ECO:0000256" key="4">
    <source>
        <dbReference type="ARBA" id="ARBA00006171"/>
    </source>
</evidence>
<dbReference type="Pfam" id="PF00702">
    <property type="entry name" value="Hydrolase"/>
    <property type="match status" value="1"/>
</dbReference>
<evidence type="ECO:0000256" key="8">
    <source>
        <dbReference type="ARBA" id="ARBA00022842"/>
    </source>
</evidence>
<accession>A0A317MZ75</accession>
<dbReference type="RefSeq" id="WP_110017284.1">
    <property type="nucleotide sequence ID" value="NZ_QGTJ01000002.1"/>
</dbReference>
<dbReference type="SUPFAM" id="SSF56784">
    <property type="entry name" value="HAD-like"/>
    <property type="match status" value="1"/>
</dbReference>
<dbReference type="Proteomes" id="UP000246569">
    <property type="component" value="Unassembled WGS sequence"/>
</dbReference>
<evidence type="ECO:0000256" key="3">
    <source>
        <dbReference type="ARBA" id="ARBA00004818"/>
    </source>
</evidence>
<dbReference type="OrthoDB" id="9776368at2"/>
<keyword evidence="8 10" id="KW-0460">Magnesium</keyword>
<dbReference type="FunFam" id="3.40.50.1000:FF:000022">
    <property type="entry name" value="Phosphoglycolate phosphatase"/>
    <property type="match status" value="1"/>
</dbReference>
<evidence type="ECO:0000256" key="5">
    <source>
        <dbReference type="ARBA" id="ARBA00013078"/>
    </source>
</evidence>
<gene>
    <name evidence="11" type="ORF">C7443_102293</name>
</gene>
<evidence type="ECO:0000313" key="12">
    <source>
        <dbReference type="Proteomes" id="UP000246569"/>
    </source>
</evidence>
<evidence type="ECO:0000256" key="6">
    <source>
        <dbReference type="ARBA" id="ARBA00022723"/>
    </source>
</evidence>
<comment type="similarity">
    <text evidence="4 10">Belongs to the HAD-like hydrolase superfamily. CbbY/CbbZ/Gph/YieH family.</text>
</comment>
<dbReference type="HAMAP" id="MF_00495">
    <property type="entry name" value="GPH_hydrolase_bact"/>
    <property type="match status" value="1"/>
</dbReference>
<feature type="binding site" evidence="10">
    <location>
        <position position="13"/>
    </location>
    <ligand>
        <name>Mg(2+)</name>
        <dbReference type="ChEBI" id="CHEBI:18420"/>
    </ligand>
</feature>
<evidence type="ECO:0000256" key="7">
    <source>
        <dbReference type="ARBA" id="ARBA00022801"/>
    </source>
</evidence>
<organism evidence="11 12">
    <name type="scientific">Plasticicumulans acidivorans</name>
    <dbReference type="NCBI Taxonomy" id="886464"/>
    <lineage>
        <taxon>Bacteria</taxon>
        <taxon>Pseudomonadati</taxon>
        <taxon>Pseudomonadota</taxon>
        <taxon>Gammaproteobacteria</taxon>
        <taxon>Candidatus Competibacteraceae</taxon>
        <taxon>Plasticicumulans</taxon>
    </lineage>
</organism>
<dbReference type="GO" id="GO:0046872">
    <property type="term" value="F:metal ion binding"/>
    <property type="evidence" value="ECO:0007669"/>
    <property type="project" value="UniProtKB-KW"/>
</dbReference>
<sequence length="222" mass="23519">MFHDIDAVLFDLDGTLVDSVPDIAIAVDRLMAALDLPARGEAKVRTWVGNGSENLIRRALTDSMDGQADAELMARARPLYRRFYADCVCVYSTLYAGVADCLQALAARGLPLACVTNKPAELAAPLLTRIGIERYFATLVGGECTPAHKPAPDALLLAAERLGVTPTRCLMVGDSKNDIGAARNAGCPVAAVPYGYNHGRDIRESAPDVVVASLAELPALIA</sequence>
<dbReference type="AlphaFoldDB" id="A0A317MZ75"/>
<comment type="caution">
    <text evidence="11">The sequence shown here is derived from an EMBL/GenBank/DDBJ whole genome shotgun (WGS) entry which is preliminary data.</text>
</comment>
<evidence type="ECO:0000256" key="10">
    <source>
        <dbReference type="HAMAP-Rule" id="MF_00495"/>
    </source>
</evidence>
<evidence type="ECO:0000256" key="1">
    <source>
        <dbReference type="ARBA" id="ARBA00000830"/>
    </source>
</evidence>
<dbReference type="GO" id="GO:0005829">
    <property type="term" value="C:cytosol"/>
    <property type="evidence" value="ECO:0007669"/>
    <property type="project" value="TreeGrafter"/>
</dbReference>
<dbReference type="InterPro" id="IPR050155">
    <property type="entry name" value="HAD-like_hydrolase_sf"/>
</dbReference>
<proteinExistence type="inferred from homology"/>
<keyword evidence="6 10" id="KW-0479">Metal-binding</keyword>
<keyword evidence="9 10" id="KW-0119">Carbohydrate metabolism</keyword>
<comment type="catalytic activity">
    <reaction evidence="1 10">
        <text>2-phosphoglycolate + H2O = glycolate + phosphate</text>
        <dbReference type="Rhea" id="RHEA:14369"/>
        <dbReference type="ChEBI" id="CHEBI:15377"/>
        <dbReference type="ChEBI" id="CHEBI:29805"/>
        <dbReference type="ChEBI" id="CHEBI:43474"/>
        <dbReference type="ChEBI" id="CHEBI:58033"/>
        <dbReference type="EC" id="3.1.3.18"/>
    </reaction>
</comment>
<dbReference type="UniPathway" id="UPA00865">
    <property type="reaction ID" value="UER00834"/>
</dbReference>
<dbReference type="Gene3D" id="3.40.50.1000">
    <property type="entry name" value="HAD superfamily/HAD-like"/>
    <property type="match status" value="1"/>
</dbReference>
<reference evidence="11 12" key="1">
    <citation type="submission" date="2018-05" db="EMBL/GenBank/DDBJ databases">
        <title>Genomic Encyclopedia of Type Strains, Phase IV (KMG-IV): sequencing the most valuable type-strain genomes for metagenomic binning, comparative biology and taxonomic classification.</title>
        <authorList>
            <person name="Goeker M."/>
        </authorList>
    </citation>
    <scope>NUCLEOTIDE SEQUENCE [LARGE SCALE GENOMIC DNA]</scope>
    <source>
        <strain evidence="11 12">DSM 23606</strain>
    </source>
</reference>
<dbReference type="InterPro" id="IPR023214">
    <property type="entry name" value="HAD_sf"/>
</dbReference>
<dbReference type="GO" id="GO:0005975">
    <property type="term" value="P:carbohydrate metabolic process"/>
    <property type="evidence" value="ECO:0007669"/>
    <property type="project" value="InterPro"/>
</dbReference>
<dbReference type="NCBIfam" id="TIGR01549">
    <property type="entry name" value="HAD-SF-IA-v1"/>
    <property type="match status" value="1"/>
</dbReference>
<dbReference type="NCBIfam" id="TIGR01449">
    <property type="entry name" value="PGP_bact"/>
    <property type="match status" value="1"/>
</dbReference>
<dbReference type="GO" id="GO:0046295">
    <property type="term" value="P:glycolate biosynthetic process"/>
    <property type="evidence" value="ECO:0007669"/>
    <property type="project" value="UniProtKB-UniRule"/>
</dbReference>
<dbReference type="InterPro" id="IPR036412">
    <property type="entry name" value="HAD-like_sf"/>
</dbReference>
<dbReference type="Gene3D" id="1.10.150.240">
    <property type="entry name" value="Putative phosphatase, domain 2"/>
    <property type="match status" value="1"/>
</dbReference>
<keyword evidence="7 10" id="KW-0378">Hydrolase</keyword>
<evidence type="ECO:0000256" key="2">
    <source>
        <dbReference type="ARBA" id="ARBA00001946"/>
    </source>
</evidence>
<dbReference type="PANTHER" id="PTHR43434">
    <property type="entry name" value="PHOSPHOGLYCOLATE PHOSPHATASE"/>
    <property type="match status" value="1"/>
</dbReference>
<feature type="active site" description="Nucleophile" evidence="10">
    <location>
        <position position="11"/>
    </location>
</feature>
<dbReference type="PRINTS" id="PR00413">
    <property type="entry name" value="HADHALOGNASE"/>
</dbReference>
<dbReference type="EMBL" id="QGTJ01000002">
    <property type="protein sequence ID" value="PWV64642.1"/>
    <property type="molecule type" value="Genomic_DNA"/>
</dbReference>
<dbReference type="SFLD" id="SFLDS00003">
    <property type="entry name" value="Haloacid_Dehalogenase"/>
    <property type="match status" value="1"/>
</dbReference>
<evidence type="ECO:0000256" key="9">
    <source>
        <dbReference type="ARBA" id="ARBA00023277"/>
    </source>
</evidence>
<dbReference type="SFLD" id="SFLDG01129">
    <property type="entry name" value="C1.5:_HAD__Beta-PGM__Phosphata"/>
    <property type="match status" value="1"/>
</dbReference>
<comment type="function">
    <text evidence="10">Specifically catalyzes the dephosphorylation of 2-phosphoglycolate. Is involved in the dissimilation of the intracellular 2-phosphoglycolate formed during the DNA repair of 3'-phosphoglycolate ends, a major class of DNA lesions induced by oxidative stress.</text>
</comment>
<dbReference type="GO" id="GO:0008967">
    <property type="term" value="F:phosphoglycolate phosphatase activity"/>
    <property type="evidence" value="ECO:0007669"/>
    <property type="project" value="UniProtKB-UniRule"/>
</dbReference>